<evidence type="ECO:0000256" key="3">
    <source>
        <dbReference type="ARBA" id="ARBA00022989"/>
    </source>
</evidence>
<accession>A0A6L3VQH2</accession>
<dbReference type="GO" id="GO:0016020">
    <property type="term" value="C:membrane"/>
    <property type="evidence" value="ECO:0007669"/>
    <property type="project" value="UniProtKB-SubCell"/>
</dbReference>
<evidence type="ECO:0000256" key="4">
    <source>
        <dbReference type="ARBA" id="ARBA00023136"/>
    </source>
</evidence>
<feature type="transmembrane region" description="Helical" evidence="5">
    <location>
        <begin position="202"/>
        <end position="224"/>
    </location>
</feature>
<dbReference type="PANTHER" id="PTHR43077:SF5">
    <property type="entry name" value="PHAGE INFECTION PROTEIN"/>
    <property type="match status" value="1"/>
</dbReference>
<keyword evidence="3 5" id="KW-1133">Transmembrane helix</keyword>
<evidence type="ECO:0000256" key="5">
    <source>
        <dbReference type="SAM" id="Phobius"/>
    </source>
</evidence>
<dbReference type="Proteomes" id="UP000483004">
    <property type="component" value="Unassembled WGS sequence"/>
</dbReference>
<evidence type="ECO:0000256" key="1">
    <source>
        <dbReference type="ARBA" id="ARBA00004141"/>
    </source>
</evidence>
<dbReference type="PANTHER" id="PTHR43077">
    <property type="entry name" value="TRANSPORT PERMEASE YVFS-RELATED"/>
    <property type="match status" value="1"/>
</dbReference>
<evidence type="ECO:0000256" key="2">
    <source>
        <dbReference type="ARBA" id="ARBA00022692"/>
    </source>
</evidence>
<feature type="transmembrane region" description="Helical" evidence="5">
    <location>
        <begin position="230"/>
        <end position="247"/>
    </location>
</feature>
<evidence type="ECO:0000313" key="7">
    <source>
        <dbReference type="Proteomes" id="UP000483004"/>
    </source>
</evidence>
<dbReference type="AlphaFoldDB" id="A0A6L3VQH2"/>
<evidence type="ECO:0000313" key="6">
    <source>
        <dbReference type="EMBL" id="KAB2369540.1"/>
    </source>
</evidence>
<sequence length="369" mass="37467">MSTPATGRGGAAPDRGFAGELRDAVTLRSFTLVTGVLILQLAFILSYIGAFHSPTPHRIPVAVVAPGQAAGQVAAQLDALKDAPLKARTAPSEQRARQLILDRTVDAAIIVSAGGTDTLLVASASGPAVSSTTQQIAAGIEQSRHRQVRTVDIRPPAAGDGRGLSSFYLVIGWIVGGYLAAAILGVAGGARPANLRRTVIRLGALALYAIVSGLGGAIIAGPVLGALNGHFWALWGIGALVVMAAAATTVAFQILLGLLGVGLAILVFVVLGNPSAGGAYPMTLLPAFWRAIGDWLPTGAGTTAVRNTVYFSGHATAQALGVLAGYAVIGSAVAVAASAAHLRYMRLVPDDPATSSSPQSQANQSPNRE</sequence>
<feature type="transmembrane region" description="Helical" evidence="5">
    <location>
        <begin position="30"/>
        <end position="50"/>
    </location>
</feature>
<dbReference type="InterPro" id="IPR051328">
    <property type="entry name" value="T7SS_ABC-Transporter"/>
</dbReference>
<proteinExistence type="predicted"/>
<gene>
    <name evidence="6" type="ORF">F9B16_37030</name>
</gene>
<keyword evidence="2 5" id="KW-0812">Transmembrane</keyword>
<dbReference type="EMBL" id="WBMR01000166">
    <property type="protein sequence ID" value="KAB2369540.1"/>
    <property type="molecule type" value="Genomic_DNA"/>
</dbReference>
<name>A0A6L3VQH2_9ACTN</name>
<keyword evidence="4 5" id="KW-0472">Membrane</keyword>
<dbReference type="OrthoDB" id="3217869at2"/>
<comment type="caution">
    <text evidence="6">The sequence shown here is derived from an EMBL/GenBank/DDBJ whole genome shotgun (WGS) entry which is preliminary data.</text>
</comment>
<organism evidence="6 7">
    <name type="scientific">Actinomadura montaniterrae</name>
    <dbReference type="NCBI Taxonomy" id="1803903"/>
    <lineage>
        <taxon>Bacteria</taxon>
        <taxon>Bacillati</taxon>
        <taxon>Actinomycetota</taxon>
        <taxon>Actinomycetes</taxon>
        <taxon>Streptosporangiales</taxon>
        <taxon>Thermomonosporaceae</taxon>
        <taxon>Actinomadura</taxon>
    </lineage>
</organism>
<comment type="subcellular location">
    <subcellularLocation>
        <location evidence="1">Membrane</location>
        <topology evidence="1">Multi-pass membrane protein</topology>
    </subcellularLocation>
</comment>
<feature type="transmembrane region" description="Helical" evidence="5">
    <location>
        <begin position="315"/>
        <end position="337"/>
    </location>
</feature>
<keyword evidence="7" id="KW-1185">Reference proteome</keyword>
<feature type="transmembrane region" description="Helical" evidence="5">
    <location>
        <begin position="167"/>
        <end position="190"/>
    </location>
</feature>
<feature type="transmembrane region" description="Helical" evidence="5">
    <location>
        <begin position="254"/>
        <end position="272"/>
    </location>
</feature>
<protein>
    <submittedName>
        <fullName evidence="6">DUF3533 domain-containing protein</fullName>
    </submittedName>
</protein>
<reference evidence="6 7" key="1">
    <citation type="submission" date="2019-09" db="EMBL/GenBank/DDBJ databases">
        <title>Actinomadura physcomitrii sp. nov., a novel actinomycete isolated from moss [Physcomitrium sphaericum (Ludw) Fuernr].</title>
        <authorList>
            <person name="Liu C."/>
            <person name="Zhuang X."/>
        </authorList>
    </citation>
    <scope>NUCLEOTIDE SEQUENCE [LARGE SCALE GENOMIC DNA]</scope>
    <source>
        <strain evidence="6 7">CYP1-1B</strain>
    </source>
</reference>